<feature type="transmembrane region" description="Helical" evidence="1">
    <location>
        <begin position="283"/>
        <end position="306"/>
    </location>
</feature>
<dbReference type="Proteomes" id="UP000449193">
    <property type="component" value="Unassembled WGS sequence"/>
</dbReference>
<evidence type="ECO:0000256" key="1">
    <source>
        <dbReference type="SAM" id="Phobius"/>
    </source>
</evidence>
<dbReference type="EMBL" id="JXXK01000047">
    <property type="protein sequence ID" value="KJF38369.1"/>
    <property type="molecule type" value="Genomic_DNA"/>
</dbReference>
<evidence type="ECO:0000313" key="4">
    <source>
        <dbReference type="EMBL" id="KJF38369.1"/>
    </source>
</evidence>
<feature type="domain" description="Histidine kinase/HSP90-like ATPase" evidence="2">
    <location>
        <begin position="807"/>
        <end position="909"/>
    </location>
</feature>
<feature type="domain" description="Signal transduction histidine kinase internal region" evidence="3">
    <location>
        <begin position="711"/>
        <end position="789"/>
    </location>
</feature>
<accession>A0A0D8IV67</accession>
<feature type="transmembrane region" description="Helical" evidence="1">
    <location>
        <begin position="615"/>
        <end position="633"/>
    </location>
</feature>
<evidence type="ECO:0000259" key="2">
    <source>
        <dbReference type="Pfam" id="PF02518"/>
    </source>
</evidence>
<comment type="caution">
    <text evidence="4">The sequence shown here is derived from an EMBL/GenBank/DDBJ whole genome shotgun (WGS) entry which is preliminary data.</text>
</comment>
<dbReference type="AlphaFoldDB" id="A0A0D8IV67"/>
<feature type="transmembrane region" description="Helical" evidence="1">
    <location>
        <begin position="21"/>
        <end position="40"/>
    </location>
</feature>
<reference evidence="5 7" key="2">
    <citation type="journal article" date="2019" name="Nat. Med.">
        <title>A library of human gut bacterial isolates paired with longitudinal multiomics data enables mechanistic microbiome research.</title>
        <authorList>
            <person name="Poyet M."/>
            <person name="Groussin M."/>
            <person name="Gibbons S.M."/>
            <person name="Avila-Pacheco J."/>
            <person name="Jiang X."/>
            <person name="Kearney S.M."/>
            <person name="Perrotta A.R."/>
            <person name="Berdy B."/>
            <person name="Zhao S."/>
            <person name="Lieberman T.D."/>
            <person name="Swanson P.K."/>
            <person name="Smith M."/>
            <person name="Roesemann S."/>
            <person name="Alexander J.E."/>
            <person name="Rich S.A."/>
            <person name="Livny J."/>
            <person name="Vlamakis H."/>
            <person name="Clish C."/>
            <person name="Bullock K."/>
            <person name="Deik A."/>
            <person name="Scott J."/>
            <person name="Pierce K.A."/>
            <person name="Xavier R.J."/>
            <person name="Alm E.J."/>
        </authorList>
    </citation>
    <scope>NUCLEOTIDE SEQUENCE [LARGE SCALE GENOMIC DNA]</scope>
    <source>
        <strain evidence="5 7">BIOML-A7</strain>
    </source>
</reference>
<dbReference type="PATRIC" id="fig|1550024.3.peg.4230"/>
<dbReference type="InterPro" id="IPR010559">
    <property type="entry name" value="Sig_transdc_His_kin_internal"/>
</dbReference>
<dbReference type="EMBL" id="WMZR01000043">
    <property type="protein sequence ID" value="MTS53212.1"/>
    <property type="molecule type" value="Genomic_DNA"/>
</dbReference>
<dbReference type="Gene3D" id="3.30.565.10">
    <property type="entry name" value="Histidine kinase-like ATPase, C-terminal domain"/>
    <property type="match status" value="1"/>
</dbReference>
<keyword evidence="1" id="KW-1133">Transmembrane helix</keyword>
<dbReference type="Pfam" id="PF02518">
    <property type="entry name" value="HATPase_c"/>
    <property type="match status" value="1"/>
</dbReference>
<name>A0A0D8IV67_9FIRM</name>
<evidence type="ECO:0000313" key="7">
    <source>
        <dbReference type="Proteomes" id="UP000449193"/>
    </source>
</evidence>
<dbReference type="InterPro" id="IPR003594">
    <property type="entry name" value="HATPase_dom"/>
</dbReference>
<gene>
    <name evidence="5" type="ORF">GMD52_17000</name>
    <name evidence="4" type="ORF">TQ39_18445</name>
</gene>
<dbReference type="Proteomes" id="UP000032483">
    <property type="component" value="Unassembled WGS sequence"/>
</dbReference>
<keyword evidence="6" id="KW-1185">Reference proteome</keyword>
<dbReference type="PANTHER" id="PTHR34220:SF7">
    <property type="entry name" value="SENSOR HISTIDINE KINASE YPDA"/>
    <property type="match status" value="1"/>
</dbReference>
<keyword evidence="1" id="KW-0472">Membrane</keyword>
<dbReference type="InterPro" id="IPR036890">
    <property type="entry name" value="HATPase_C_sf"/>
</dbReference>
<dbReference type="PANTHER" id="PTHR34220">
    <property type="entry name" value="SENSOR HISTIDINE KINASE YPDA"/>
    <property type="match status" value="1"/>
</dbReference>
<dbReference type="GO" id="GO:0000155">
    <property type="term" value="F:phosphorelay sensor kinase activity"/>
    <property type="evidence" value="ECO:0007669"/>
    <property type="project" value="InterPro"/>
</dbReference>
<proteinExistence type="predicted"/>
<keyword evidence="1" id="KW-0812">Transmembrane</keyword>
<dbReference type="RefSeq" id="WP_050006614.1">
    <property type="nucleotide sequence ID" value="NZ_JAFHCJ010000054.1"/>
</dbReference>
<dbReference type="InterPro" id="IPR050640">
    <property type="entry name" value="Bact_2-comp_sensor_kinase"/>
</dbReference>
<evidence type="ECO:0000313" key="5">
    <source>
        <dbReference type="EMBL" id="MTS53212.1"/>
    </source>
</evidence>
<dbReference type="GeneID" id="42858516"/>
<evidence type="ECO:0000313" key="6">
    <source>
        <dbReference type="Proteomes" id="UP000032483"/>
    </source>
</evidence>
<dbReference type="GO" id="GO:0016020">
    <property type="term" value="C:membrane"/>
    <property type="evidence" value="ECO:0007669"/>
    <property type="project" value="InterPro"/>
</dbReference>
<sequence length="923" mass="106060">MVYAKSQKKAYTLKKRLICSNGILLLVSFCILLFTSYYTIQKIYIGNAVKTYASQLNNMNIQVQSAFERIKILTEEVAQNDLLLQITEQLEANENNVGVSKEIITNLAMYCNTTSLPLKIYLKVGGAIFNGVEVCTKDAECAPHSQNRYLYIEKEQLLLKEYVQQKEKDTEGQCYFQGALESNGVFLFVMNIRNLIDENSFSAFEVEANGKSLYRQGDVENIPVLITQLKEIRENNISVLSGMSTDGQWLITMYRSESSGLQYTAFVNMRQIIVPVLWCTFKLGILSLLVMALSVPLFYITATFTLEPMKKLLAALDDEEDCENNLSRFIFAIRDQISLRRRVYRHHLLVLVPLAAVCLFSISIYRNILIDQEKTYFENVTRQTAKNIQSGISWHTDSAKQLILDRQFKNFIGELSTKEPQKKLQAEQKITEYIYQNRYQFAHTLAVNIYDANGYRIYSSNKSMALENRIPLDIKEKLDSGIFTMFDKQSISVMTADFWFPVLENKEPIGYICFVVDDLIDTAWLESSSIMAKSKSYLYDPHIWSIFYPKLSTNLDHLAEGILQGGLLKESEESYFINPETNERQIAFLIAVPETSFSLLCFVPEAVLGNGVSQLWIYIIFIFCGMILIVSMMSSNFAARLAKPIAELQTIFEEASNTSDKVYLPNFLDNELSMLANSFVAMFHRTTALQQLISEQKLKVEQSEKRRTQLELMVLKEQLNPHFISNLFVSMRFMLRAGKLKELEDTIKTTGTFLRETAMHHEKGVTLQKEIDVICGYVKIQNIRFKDRINFIYDIPSEIEEQVIPQFLLQPLIENAITHAMPAEGRLHISLHASMQNEKVCLKLWNDGIGISLSQIKKLEKNMQEGITYNHIGLVNTKERIRLFYGNTYQFSIQRLSENETLVTLLLPIYRLPENGEERPNVQ</sequence>
<protein>
    <submittedName>
        <fullName evidence="4">Uncharacterized protein</fullName>
    </submittedName>
</protein>
<dbReference type="SUPFAM" id="SSF55874">
    <property type="entry name" value="ATPase domain of HSP90 chaperone/DNA topoisomerase II/histidine kinase"/>
    <property type="match status" value="1"/>
</dbReference>
<feature type="transmembrane region" description="Helical" evidence="1">
    <location>
        <begin position="348"/>
        <end position="365"/>
    </location>
</feature>
<dbReference type="Pfam" id="PF06580">
    <property type="entry name" value="His_kinase"/>
    <property type="match status" value="1"/>
</dbReference>
<organism evidence="4 6">
    <name type="scientific">Ruthenibacterium lactatiformans</name>
    <dbReference type="NCBI Taxonomy" id="1550024"/>
    <lineage>
        <taxon>Bacteria</taxon>
        <taxon>Bacillati</taxon>
        <taxon>Bacillota</taxon>
        <taxon>Clostridia</taxon>
        <taxon>Eubacteriales</taxon>
        <taxon>Oscillospiraceae</taxon>
        <taxon>Ruthenibacterium</taxon>
    </lineage>
</organism>
<evidence type="ECO:0000259" key="3">
    <source>
        <dbReference type="Pfam" id="PF06580"/>
    </source>
</evidence>
<reference evidence="4" key="1">
    <citation type="submission" date="2015-02" db="EMBL/GenBank/DDBJ databases">
        <title>A novel member of the family Ruminococcaceae isolated from human feces.</title>
        <authorList>
            <person name="Shkoporov A.N."/>
            <person name="Chaplin A.V."/>
            <person name="Motuzova O.V."/>
            <person name="Kafarskaia L.I."/>
            <person name="Khokhlova E.V."/>
            <person name="Efimov B.A."/>
        </authorList>
    </citation>
    <scope>NUCLEOTIDE SEQUENCE [LARGE SCALE GENOMIC DNA]</scope>
    <source>
        <strain evidence="4">585-1</strain>
    </source>
</reference>